<reference evidence="7 8" key="1">
    <citation type="submission" date="2016-10" db="EMBL/GenBank/DDBJ databases">
        <authorList>
            <person name="de Groot N.N."/>
        </authorList>
    </citation>
    <scope>NUCLEOTIDE SEQUENCE [LARGE SCALE GENOMIC DNA]</scope>
    <source>
        <strain evidence="7 8">JCM 21544</strain>
    </source>
</reference>
<keyword evidence="5" id="KW-0132">Cell division</keyword>
<evidence type="ECO:0000256" key="4">
    <source>
        <dbReference type="ARBA" id="ARBA00022764"/>
    </source>
</evidence>
<dbReference type="InterPro" id="IPR011659">
    <property type="entry name" value="WD40"/>
</dbReference>
<dbReference type="InterPro" id="IPR007195">
    <property type="entry name" value="TolB_N"/>
</dbReference>
<dbReference type="NCBIfam" id="TIGR02800">
    <property type="entry name" value="propeller_TolB"/>
    <property type="match status" value="1"/>
</dbReference>
<accession>A0A1G8W1K6</accession>
<dbReference type="SUPFAM" id="SSF52964">
    <property type="entry name" value="TolB, N-terminal domain"/>
    <property type="match status" value="1"/>
</dbReference>
<evidence type="ECO:0000256" key="5">
    <source>
        <dbReference type="HAMAP-Rule" id="MF_00671"/>
    </source>
</evidence>
<feature type="domain" description="TolB N-terminal" evidence="6">
    <location>
        <begin position="26"/>
        <end position="126"/>
    </location>
</feature>
<feature type="chain" id="PRO_5011800199" description="Tol-Pal system protein TolB" evidence="5">
    <location>
        <begin position="22"/>
        <end position="432"/>
    </location>
</feature>
<comment type="subcellular location">
    <subcellularLocation>
        <location evidence="1 5">Periplasm</location>
    </subcellularLocation>
</comment>
<keyword evidence="8" id="KW-1185">Reference proteome</keyword>
<evidence type="ECO:0000313" key="7">
    <source>
        <dbReference type="EMBL" id="SDJ72208.1"/>
    </source>
</evidence>
<dbReference type="SUPFAM" id="SSF69304">
    <property type="entry name" value="Tricorn protease N-terminal domain"/>
    <property type="match status" value="1"/>
</dbReference>
<keyword evidence="5" id="KW-0131">Cell cycle</keyword>
<dbReference type="Pfam" id="PF04052">
    <property type="entry name" value="TolB_N"/>
    <property type="match status" value="1"/>
</dbReference>
<keyword evidence="4 5" id="KW-0574">Periplasm</keyword>
<dbReference type="Pfam" id="PF07676">
    <property type="entry name" value="PD40"/>
    <property type="match status" value="4"/>
</dbReference>
<dbReference type="GO" id="GO:0042597">
    <property type="term" value="C:periplasmic space"/>
    <property type="evidence" value="ECO:0007669"/>
    <property type="project" value="UniProtKB-SubCell"/>
</dbReference>
<dbReference type="Gene3D" id="3.40.50.10070">
    <property type="entry name" value="TolB, N-terminal domain"/>
    <property type="match status" value="1"/>
</dbReference>
<evidence type="ECO:0000313" key="8">
    <source>
        <dbReference type="Proteomes" id="UP000198706"/>
    </source>
</evidence>
<name>A0A1G8W1K6_9PSED</name>
<dbReference type="PANTHER" id="PTHR36842">
    <property type="entry name" value="PROTEIN TOLB HOMOLOG"/>
    <property type="match status" value="1"/>
</dbReference>
<evidence type="ECO:0000256" key="2">
    <source>
        <dbReference type="ARBA" id="ARBA00009820"/>
    </source>
</evidence>
<comment type="subunit">
    <text evidence="5">The Tol-Pal system is composed of five core proteins: the inner membrane proteins TolA, TolQ and TolR, the periplasmic protein TolB and the outer membrane protein Pal. They form a network linking the inner and outer membranes and the peptidoglycan layer.</text>
</comment>
<keyword evidence="3 5" id="KW-0732">Signal</keyword>
<protein>
    <recommendedName>
        <fullName evidence="5">Tol-Pal system protein TolB</fullName>
    </recommendedName>
</protein>
<dbReference type="STRING" id="137658.SAMN05216186_102436"/>
<comment type="similarity">
    <text evidence="2 5">Belongs to the TolB family.</text>
</comment>
<sequence precursor="true">MNTLIRIALLGLAMLVGSVQAADPLVVTSGTDRATPIAVVPFGWQGGSVLPEDMAEIIGNDLRNSGSFEPIPRQNMISLPTQASEVIYRDWKALGAQYVLVGSIVPAGGRLQVQFALFNVTTEQQVLTGSVGGGVDQLRDMAHHIADQSFEKLTGIKGAFSTRLLYVTAERFAVNNTRYTLQRSDYDGARAVTLLQSREPILSPRFAPDGRRIAYVSFEQKRPRIFIQHIDTGRREQITNFEGLNGAPAWSPEGNRLAFVLSRDGNPEIYVMDLGSRQLRRVTNNASIDTEPFWGKDGQTIYFTSDRGGKPQIYKMNINGGAAERVTFIGNYNANPKLSADEKTLVMVHRQEGFTVFRVAAQDLQRGNLRVLSETSLDESPTVAPNGTMLIYATRQQGRGVLMLVSINGRVRLPLPTAQGEVREPSWSPYLN</sequence>
<evidence type="ECO:0000256" key="1">
    <source>
        <dbReference type="ARBA" id="ARBA00004418"/>
    </source>
</evidence>
<dbReference type="InterPro" id="IPR014167">
    <property type="entry name" value="Tol-Pal_TolB"/>
</dbReference>
<dbReference type="InterPro" id="IPR011042">
    <property type="entry name" value="6-blade_b-propeller_TolB-like"/>
</dbReference>
<dbReference type="HAMAP" id="MF_00671">
    <property type="entry name" value="TolB"/>
    <property type="match status" value="1"/>
</dbReference>
<dbReference type="GO" id="GO:0051301">
    <property type="term" value="P:cell division"/>
    <property type="evidence" value="ECO:0007669"/>
    <property type="project" value="UniProtKB-UniRule"/>
</dbReference>
<gene>
    <name evidence="5" type="primary">tolB</name>
    <name evidence="7" type="ORF">SAMN05216186_102436</name>
</gene>
<dbReference type="Gene3D" id="2.120.10.30">
    <property type="entry name" value="TolB, C-terminal domain"/>
    <property type="match status" value="1"/>
</dbReference>
<feature type="signal peptide" evidence="5">
    <location>
        <begin position="1"/>
        <end position="21"/>
    </location>
</feature>
<dbReference type="PANTHER" id="PTHR36842:SF1">
    <property type="entry name" value="PROTEIN TOLB"/>
    <property type="match status" value="1"/>
</dbReference>
<evidence type="ECO:0000256" key="3">
    <source>
        <dbReference type="ARBA" id="ARBA00022729"/>
    </source>
</evidence>
<dbReference type="EMBL" id="FNFD01000002">
    <property type="protein sequence ID" value="SDJ72208.1"/>
    <property type="molecule type" value="Genomic_DNA"/>
</dbReference>
<dbReference type="RefSeq" id="WP_084334616.1">
    <property type="nucleotide sequence ID" value="NZ_FNFD01000002.1"/>
</dbReference>
<dbReference type="AlphaFoldDB" id="A0A1G8W1K6"/>
<dbReference type="GO" id="GO:0017038">
    <property type="term" value="P:protein import"/>
    <property type="evidence" value="ECO:0007669"/>
    <property type="project" value="InterPro"/>
</dbReference>
<dbReference type="Proteomes" id="UP000198706">
    <property type="component" value="Unassembled WGS sequence"/>
</dbReference>
<organism evidence="7 8">
    <name type="scientific">Pseudomonas indica</name>
    <dbReference type="NCBI Taxonomy" id="137658"/>
    <lineage>
        <taxon>Bacteria</taxon>
        <taxon>Pseudomonadati</taxon>
        <taxon>Pseudomonadota</taxon>
        <taxon>Gammaproteobacteria</taxon>
        <taxon>Pseudomonadales</taxon>
        <taxon>Pseudomonadaceae</taxon>
        <taxon>Pseudomonas</taxon>
    </lineage>
</organism>
<proteinExistence type="inferred from homology"/>
<comment type="function">
    <text evidence="5">Part of the Tol-Pal system, which plays a role in outer membrane invagination during cell division and is important for maintaining outer membrane integrity.</text>
</comment>
<evidence type="ECO:0000259" key="6">
    <source>
        <dbReference type="Pfam" id="PF04052"/>
    </source>
</evidence>